<organism evidence="1 2">
    <name type="scientific">Planoprotostelium fungivorum</name>
    <dbReference type="NCBI Taxonomy" id="1890364"/>
    <lineage>
        <taxon>Eukaryota</taxon>
        <taxon>Amoebozoa</taxon>
        <taxon>Evosea</taxon>
        <taxon>Variosea</taxon>
        <taxon>Cavosteliida</taxon>
        <taxon>Cavosteliaceae</taxon>
        <taxon>Planoprotostelium</taxon>
    </lineage>
</organism>
<dbReference type="InParanoid" id="A0A2P6NQ72"/>
<sequence>MNILSVRIFHLTRKLYKCGAPPGLEPGPPAPKAGILPLNYGARTLSENQEAFTSCRFRLDNVDN</sequence>
<comment type="caution">
    <text evidence="1">The sequence shown here is derived from an EMBL/GenBank/DDBJ whole genome shotgun (WGS) entry which is preliminary data.</text>
</comment>
<dbReference type="Proteomes" id="UP000241769">
    <property type="component" value="Unassembled WGS sequence"/>
</dbReference>
<gene>
    <name evidence="1" type="ORF">PROFUN_03089</name>
</gene>
<proteinExistence type="predicted"/>
<evidence type="ECO:0000313" key="1">
    <source>
        <dbReference type="EMBL" id="PRP86102.1"/>
    </source>
</evidence>
<keyword evidence="2" id="KW-1185">Reference proteome</keyword>
<name>A0A2P6NQ72_9EUKA</name>
<accession>A0A2P6NQ72</accession>
<dbReference type="AlphaFoldDB" id="A0A2P6NQ72"/>
<dbReference type="EMBL" id="MDYQ01000035">
    <property type="protein sequence ID" value="PRP86102.1"/>
    <property type="molecule type" value="Genomic_DNA"/>
</dbReference>
<evidence type="ECO:0000313" key="2">
    <source>
        <dbReference type="Proteomes" id="UP000241769"/>
    </source>
</evidence>
<protein>
    <submittedName>
        <fullName evidence="1">Uncharacterized protein</fullName>
    </submittedName>
</protein>
<reference evidence="1 2" key="1">
    <citation type="journal article" date="2018" name="Genome Biol. Evol.">
        <title>Multiple Roots of Fruiting Body Formation in Amoebozoa.</title>
        <authorList>
            <person name="Hillmann F."/>
            <person name="Forbes G."/>
            <person name="Novohradska S."/>
            <person name="Ferling I."/>
            <person name="Riege K."/>
            <person name="Groth M."/>
            <person name="Westermann M."/>
            <person name="Marz M."/>
            <person name="Spaller T."/>
            <person name="Winckler T."/>
            <person name="Schaap P."/>
            <person name="Glockner G."/>
        </authorList>
    </citation>
    <scope>NUCLEOTIDE SEQUENCE [LARGE SCALE GENOMIC DNA]</scope>
    <source>
        <strain evidence="1 2">Jena</strain>
    </source>
</reference>